<keyword evidence="1" id="KW-0812">Transmembrane</keyword>
<dbReference type="PATRIC" id="fig|1094508.3.peg.2852"/>
<dbReference type="Proteomes" id="UP000006178">
    <property type="component" value="Plasmid pMU3262"/>
</dbReference>
<organism evidence="3 4">
    <name type="scientific">Thermoanaerobacterium saccharolyticum (strain DSM 8691 / JW/SL-YS485)</name>
    <dbReference type="NCBI Taxonomy" id="1094508"/>
    <lineage>
        <taxon>Bacteria</taxon>
        <taxon>Bacillati</taxon>
        <taxon>Bacillota</taxon>
        <taxon>Clostridia</taxon>
        <taxon>Thermoanaerobacterales</taxon>
        <taxon>Thermoanaerobacteraceae</taxon>
        <taxon>Thermoanaerobacterium</taxon>
    </lineage>
</organism>
<evidence type="ECO:0000313" key="3">
    <source>
        <dbReference type="EMBL" id="AFK94372.1"/>
    </source>
</evidence>
<feature type="transmembrane region" description="Helical" evidence="1">
    <location>
        <begin position="12"/>
        <end position="35"/>
    </location>
</feature>
<feature type="transmembrane region" description="Helical" evidence="1">
    <location>
        <begin position="47"/>
        <end position="67"/>
    </location>
</feature>
<proteinExistence type="predicted"/>
<feature type="transmembrane region" description="Helical" evidence="1">
    <location>
        <begin position="130"/>
        <end position="153"/>
    </location>
</feature>
<dbReference type="RefSeq" id="WP_014759643.1">
    <property type="nucleotide sequence ID" value="NC_017998.1"/>
</dbReference>
<dbReference type="PANTHER" id="PTHR30121">
    <property type="entry name" value="UNCHARACTERIZED PROTEIN YJGR-RELATED"/>
    <property type="match status" value="1"/>
</dbReference>
<name>I3WC21_THESW</name>
<dbReference type="BioCyc" id="TSAC1094508:GLMA-2871-MONOMER"/>
<keyword evidence="1" id="KW-1133">Transmembrane helix</keyword>
<dbReference type="InterPro" id="IPR027417">
    <property type="entry name" value="P-loop_NTPase"/>
</dbReference>
<feature type="domain" description="TraD/TraG TraM recognition site" evidence="2">
    <location>
        <begin position="682"/>
        <end position="794"/>
    </location>
</feature>
<dbReference type="KEGG" id="tsh:Tsac_2825"/>
<keyword evidence="1" id="KW-0472">Membrane</keyword>
<accession>I3WC21</accession>
<dbReference type="EMBL" id="CP003185">
    <property type="protein sequence ID" value="AFK94372.1"/>
    <property type="molecule type" value="Genomic_DNA"/>
</dbReference>
<sequence length="902" mass="105522">MKKFIKSNFLNIVAIIFVSFYIATLLDLFSDILFFNKNLYYKTIYPLYYIIYLTFMPILIWAIFTGYKRNNKKWQTFNVSIILSIIALVVELSQQLFLLIGPSIISLRNVIKNPTDFEIATTSQINSNDIIFLLRILTEIIPIAVGIFIFYMIQKNISSNLQMKSKIMRFNILDHFSKKQGNDVVLCINEKTNKPVVLQEEDRFLHMMIVGATGTGKTSSVLLKMVLQDIKRKKYWLMKVNKEIEKLINEKKVLFINPFKPKNEYLTFDDIDMLPSDMDKIEDEIRIDVNKCEELYKSFIEKFFDKSEKNIMLKFRDERKDILNKISQLLKQLDNADENEKENILNNLEILRKRKNELYISELSMNYPLKVKQKLSELMNKVYKSLRENRKRPKSDFVERIDTYNRVYDYLEKFMETYNNFTNSNYTLKYSNTLKALNEIYNKIYKLQGNIGITVVEPKGDFAEKAARLCKANGVPCVHIDPTNNKEWAINVMQGEPEETAEIVSSVLKSMFGKQEAFFANLQEDVCKNYVKLIKYIHGNECDLTMLRRLLRDTDMLEKEVEQLKEIYVQTQDIRMQDLIDYFEDEILNSKHYEDILKWTIGLRVQLDNLLSKEELNKAMSPFKNEKVIDIDKHLRNGGILFVNTALGAFGNVSSAFGKLVLLSIEYAVFRRKGDGTDTMHVFYVDEFPEYVNESFKRFLTLGRSYRTSIVMAIQNLSQLIIDGSTAFMDIVKGNSATKLTFGRGEIEDVEYFAKYFGTEKELQIDNSYTQSASIFMPHPNANKTQKYSVLDRNKFNINEIQDLPFQYVVYKTVNRGSNLPASIGRVEFVEEKEFEINEKPLYNVIYNPLYNAIKKKSNNSYIRIIDDLALEKENNKNDNKDISQEIKIEKNSNLVTDDDFE</sequence>
<dbReference type="PANTHER" id="PTHR30121:SF6">
    <property type="entry name" value="SLR6007 PROTEIN"/>
    <property type="match status" value="1"/>
</dbReference>
<keyword evidence="4" id="KW-1185">Reference proteome</keyword>
<dbReference type="SUPFAM" id="SSF52540">
    <property type="entry name" value="P-loop containing nucleoside triphosphate hydrolases"/>
    <property type="match status" value="2"/>
</dbReference>
<geneLocation type="plasmid" evidence="3 4">
    <name>pMU3262</name>
</geneLocation>
<reference evidence="3 4" key="1">
    <citation type="journal article" date="2014" name="Appl. Environ. Microbiol.">
        <title>Profile of Secreted Hydrolases, Associated Proteins, and SlpA in Thermoanaerobacterium saccharolyticum during the Degradation of Hemicellulose.</title>
        <authorList>
            <person name="Currie D.H."/>
            <person name="Guss A.M."/>
            <person name="Herring C.D."/>
            <person name="Giannone R.J."/>
            <person name="Johnson C.M."/>
            <person name="Lankford P.K."/>
            <person name="Brown S.D."/>
            <person name="Hettich R.L."/>
            <person name="Lynd L.R."/>
        </authorList>
    </citation>
    <scope>NUCLEOTIDE SEQUENCE [LARGE SCALE GENOMIC DNA]</scope>
    <source>
        <strain evidence="4">DSM 8691 / JW/SL-YS485</strain>
    </source>
</reference>
<dbReference type="Pfam" id="PF12696">
    <property type="entry name" value="TraG-D_C"/>
    <property type="match status" value="1"/>
</dbReference>
<dbReference type="CDD" id="cd01127">
    <property type="entry name" value="TrwB_TraG_TraD_VirD4"/>
    <property type="match status" value="1"/>
</dbReference>
<evidence type="ECO:0000256" key="1">
    <source>
        <dbReference type="SAM" id="Phobius"/>
    </source>
</evidence>
<evidence type="ECO:0000313" key="4">
    <source>
        <dbReference type="Proteomes" id="UP000006178"/>
    </source>
</evidence>
<dbReference type="AlphaFoldDB" id="I3WC21"/>
<dbReference type="InterPro" id="IPR032689">
    <property type="entry name" value="TraG-D_C"/>
</dbReference>
<protein>
    <recommendedName>
        <fullName evidence="2">TraD/TraG TraM recognition site domain-containing protein</fullName>
    </recommendedName>
</protein>
<dbReference type="Gene3D" id="3.40.50.300">
    <property type="entry name" value="P-loop containing nucleotide triphosphate hydrolases"/>
    <property type="match status" value="2"/>
</dbReference>
<keyword evidence="3" id="KW-0614">Plasmid</keyword>
<evidence type="ECO:0000259" key="2">
    <source>
        <dbReference type="Pfam" id="PF12696"/>
    </source>
</evidence>
<gene>
    <name evidence="3" type="ordered locus">Tsac_2825</name>
</gene>
<dbReference type="InterPro" id="IPR051162">
    <property type="entry name" value="T4SS_component"/>
</dbReference>